<evidence type="ECO:0000256" key="19">
    <source>
        <dbReference type="SAM" id="Phobius"/>
    </source>
</evidence>
<dbReference type="InterPro" id="IPR000719">
    <property type="entry name" value="Prot_kinase_dom"/>
</dbReference>
<keyword evidence="15" id="KW-0503">Monooxygenase</keyword>
<feature type="region of interest" description="Disordered" evidence="18">
    <location>
        <begin position="1149"/>
        <end position="1227"/>
    </location>
</feature>
<dbReference type="Gene3D" id="1.10.630.10">
    <property type="entry name" value="Cytochrome P450"/>
    <property type="match status" value="1"/>
</dbReference>
<keyword evidence="13" id="KW-0560">Oxidoreductase</keyword>
<dbReference type="SMART" id="SM00220">
    <property type="entry name" value="S_TKc"/>
    <property type="match status" value="1"/>
</dbReference>
<evidence type="ECO:0000256" key="7">
    <source>
        <dbReference type="ARBA" id="ARBA00022617"/>
    </source>
</evidence>
<dbReference type="Proteomes" id="UP000383932">
    <property type="component" value="Unassembled WGS sequence"/>
</dbReference>
<name>A0A5N5Q946_9AGAM</name>
<evidence type="ECO:0000256" key="5">
    <source>
        <dbReference type="ARBA" id="ARBA00012409"/>
    </source>
</evidence>
<comment type="catalytic activity">
    <reaction evidence="16">
        <text>[DNA-directed RNA polymerase] + ATP = phospho-[DNA-directed RNA polymerase] + ADP + H(+)</text>
        <dbReference type="Rhea" id="RHEA:10216"/>
        <dbReference type="Rhea" id="RHEA-COMP:11321"/>
        <dbReference type="Rhea" id="RHEA-COMP:11322"/>
        <dbReference type="ChEBI" id="CHEBI:15378"/>
        <dbReference type="ChEBI" id="CHEBI:30616"/>
        <dbReference type="ChEBI" id="CHEBI:43176"/>
        <dbReference type="ChEBI" id="CHEBI:68546"/>
        <dbReference type="ChEBI" id="CHEBI:456216"/>
        <dbReference type="EC" id="2.7.11.23"/>
    </reaction>
</comment>
<feature type="transmembrane region" description="Helical" evidence="19">
    <location>
        <begin position="9"/>
        <end position="27"/>
    </location>
</feature>
<keyword evidence="19" id="KW-0812">Transmembrane</keyword>
<evidence type="ECO:0000256" key="13">
    <source>
        <dbReference type="ARBA" id="ARBA00023002"/>
    </source>
</evidence>
<keyword evidence="19" id="KW-1133">Transmembrane helix</keyword>
<evidence type="ECO:0000256" key="16">
    <source>
        <dbReference type="ARBA" id="ARBA00049280"/>
    </source>
</evidence>
<evidence type="ECO:0000256" key="12">
    <source>
        <dbReference type="ARBA" id="ARBA00022840"/>
    </source>
</evidence>
<keyword evidence="10" id="KW-0547">Nucleotide-binding</keyword>
<dbReference type="GO" id="GO:0004497">
    <property type="term" value="F:monooxygenase activity"/>
    <property type="evidence" value="ECO:0007669"/>
    <property type="project" value="UniProtKB-KW"/>
</dbReference>
<comment type="caution">
    <text evidence="21">The sequence shown here is derived from an EMBL/GenBank/DDBJ whole genome shotgun (WGS) entry which is preliminary data.</text>
</comment>
<dbReference type="AlphaFoldDB" id="A0A5N5Q946"/>
<dbReference type="PROSITE" id="PS00108">
    <property type="entry name" value="PROTEIN_KINASE_ST"/>
    <property type="match status" value="1"/>
</dbReference>
<evidence type="ECO:0000256" key="4">
    <source>
        <dbReference type="ARBA" id="ARBA00010617"/>
    </source>
</evidence>
<dbReference type="InterPro" id="IPR008271">
    <property type="entry name" value="Ser/Thr_kinase_AS"/>
</dbReference>
<dbReference type="SUPFAM" id="SSF48264">
    <property type="entry name" value="Cytochrome P450"/>
    <property type="match status" value="1"/>
</dbReference>
<dbReference type="FunFam" id="1.10.510.10:FF:000415">
    <property type="entry name" value="CMGC/CDK/CRK7 protein kinase, variant"/>
    <property type="match status" value="1"/>
</dbReference>
<dbReference type="InterPro" id="IPR002401">
    <property type="entry name" value="Cyt_P450_E_grp-I"/>
</dbReference>
<feature type="compositionally biased region" description="Low complexity" evidence="18">
    <location>
        <begin position="641"/>
        <end position="658"/>
    </location>
</feature>
<comment type="cofactor">
    <cofactor evidence="1 17">
        <name>heme</name>
        <dbReference type="ChEBI" id="CHEBI:30413"/>
    </cofactor>
</comment>
<comment type="similarity">
    <text evidence="3">Belongs to the protein kinase superfamily. CMGC Ser/Thr protein kinase family. CDC2/CDKX subfamily.</text>
</comment>
<keyword evidence="22" id="KW-1185">Reference proteome</keyword>
<evidence type="ECO:0000256" key="2">
    <source>
        <dbReference type="ARBA" id="ARBA00005179"/>
    </source>
</evidence>
<dbReference type="EMBL" id="SSOP01000532">
    <property type="protein sequence ID" value="KAB5588194.1"/>
    <property type="molecule type" value="Genomic_DNA"/>
</dbReference>
<keyword evidence="9 17" id="KW-0479">Metal-binding</keyword>
<evidence type="ECO:0000256" key="3">
    <source>
        <dbReference type="ARBA" id="ARBA00006485"/>
    </source>
</evidence>
<evidence type="ECO:0000259" key="20">
    <source>
        <dbReference type="PROSITE" id="PS50011"/>
    </source>
</evidence>
<dbReference type="GO" id="GO:0005524">
    <property type="term" value="F:ATP binding"/>
    <property type="evidence" value="ECO:0007669"/>
    <property type="project" value="UniProtKB-KW"/>
</dbReference>
<dbReference type="PROSITE" id="PS00086">
    <property type="entry name" value="CYTOCHROME_P450"/>
    <property type="match status" value="1"/>
</dbReference>
<evidence type="ECO:0000256" key="17">
    <source>
        <dbReference type="PIRSR" id="PIRSR602401-1"/>
    </source>
</evidence>
<feature type="compositionally biased region" description="Basic and acidic residues" evidence="18">
    <location>
        <begin position="684"/>
        <end position="694"/>
    </location>
</feature>
<evidence type="ECO:0000256" key="15">
    <source>
        <dbReference type="ARBA" id="ARBA00023033"/>
    </source>
</evidence>
<dbReference type="Gene3D" id="1.10.510.10">
    <property type="entry name" value="Transferase(Phosphotransferase) domain 1"/>
    <property type="match status" value="1"/>
</dbReference>
<evidence type="ECO:0000256" key="18">
    <source>
        <dbReference type="SAM" id="MobiDB-lite"/>
    </source>
</evidence>
<feature type="region of interest" description="Disordered" evidence="18">
    <location>
        <begin position="891"/>
        <end position="915"/>
    </location>
</feature>
<comment type="similarity">
    <text evidence="4">Belongs to the cytochrome P450 family.</text>
</comment>
<feature type="compositionally biased region" description="Gly residues" evidence="18">
    <location>
        <begin position="1204"/>
        <end position="1215"/>
    </location>
</feature>
<dbReference type="PANTHER" id="PTHR46300">
    <property type="entry name" value="P450, PUTATIVE (EUROFUNG)-RELATED-RELATED"/>
    <property type="match status" value="1"/>
</dbReference>
<keyword evidence="14 17" id="KW-0408">Iron</keyword>
<evidence type="ECO:0000256" key="14">
    <source>
        <dbReference type="ARBA" id="ARBA00023004"/>
    </source>
</evidence>
<feature type="domain" description="Protein kinase" evidence="20">
    <location>
        <begin position="719"/>
        <end position="1051"/>
    </location>
</feature>
<evidence type="ECO:0000256" key="6">
    <source>
        <dbReference type="ARBA" id="ARBA00022527"/>
    </source>
</evidence>
<dbReference type="PRINTS" id="PR00463">
    <property type="entry name" value="EP450I"/>
</dbReference>
<keyword evidence="7 17" id="KW-0349">Heme</keyword>
<dbReference type="GO" id="GO:0008353">
    <property type="term" value="F:RNA polymerase II CTD heptapeptide repeat kinase activity"/>
    <property type="evidence" value="ECO:0007669"/>
    <property type="project" value="UniProtKB-EC"/>
</dbReference>
<keyword evidence="6" id="KW-0723">Serine/threonine-protein kinase</keyword>
<evidence type="ECO:0000256" key="11">
    <source>
        <dbReference type="ARBA" id="ARBA00022777"/>
    </source>
</evidence>
<accession>A0A5N5Q946</accession>
<feature type="compositionally biased region" description="Basic and acidic residues" evidence="18">
    <location>
        <begin position="1189"/>
        <end position="1201"/>
    </location>
</feature>
<evidence type="ECO:0000256" key="8">
    <source>
        <dbReference type="ARBA" id="ARBA00022679"/>
    </source>
</evidence>
<dbReference type="EC" id="2.7.11.23" evidence="5"/>
<evidence type="ECO:0000256" key="10">
    <source>
        <dbReference type="ARBA" id="ARBA00022741"/>
    </source>
</evidence>
<organism evidence="21 22">
    <name type="scientific">Ceratobasidium theobromae</name>
    <dbReference type="NCBI Taxonomy" id="1582974"/>
    <lineage>
        <taxon>Eukaryota</taxon>
        <taxon>Fungi</taxon>
        <taxon>Dikarya</taxon>
        <taxon>Basidiomycota</taxon>
        <taxon>Agaricomycotina</taxon>
        <taxon>Agaricomycetes</taxon>
        <taxon>Cantharellales</taxon>
        <taxon>Ceratobasidiaceae</taxon>
        <taxon>Ceratobasidium</taxon>
    </lineage>
</organism>
<dbReference type="CDD" id="cd11065">
    <property type="entry name" value="CYP64-like"/>
    <property type="match status" value="1"/>
</dbReference>
<feature type="region of interest" description="Disordered" evidence="18">
    <location>
        <begin position="684"/>
        <end position="705"/>
    </location>
</feature>
<dbReference type="Pfam" id="PF00069">
    <property type="entry name" value="Pkinase"/>
    <property type="match status" value="1"/>
</dbReference>
<dbReference type="InterPro" id="IPR011009">
    <property type="entry name" value="Kinase-like_dom_sf"/>
</dbReference>
<evidence type="ECO:0000256" key="1">
    <source>
        <dbReference type="ARBA" id="ARBA00001971"/>
    </source>
</evidence>
<dbReference type="SUPFAM" id="SSF56112">
    <property type="entry name" value="Protein kinase-like (PK-like)"/>
    <property type="match status" value="1"/>
</dbReference>
<feature type="binding site" description="axial binding residue" evidence="17">
    <location>
        <position position="440"/>
    </location>
    <ligand>
        <name>heme</name>
        <dbReference type="ChEBI" id="CHEBI:30413"/>
    </ligand>
    <ligandPart>
        <name>Fe</name>
        <dbReference type="ChEBI" id="CHEBI:18248"/>
    </ligandPart>
</feature>
<dbReference type="PANTHER" id="PTHR46300:SF7">
    <property type="entry name" value="P450, PUTATIVE (EUROFUNG)-RELATED"/>
    <property type="match status" value="1"/>
</dbReference>
<proteinExistence type="inferred from homology"/>
<evidence type="ECO:0000313" key="21">
    <source>
        <dbReference type="EMBL" id="KAB5588194.1"/>
    </source>
</evidence>
<evidence type="ECO:0000313" key="22">
    <source>
        <dbReference type="Proteomes" id="UP000383932"/>
    </source>
</evidence>
<dbReference type="OrthoDB" id="28397at2759"/>
<keyword evidence="12" id="KW-0067">ATP-binding</keyword>
<comment type="pathway">
    <text evidence="2">Secondary metabolite biosynthesis.</text>
</comment>
<reference evidence="21 22" key="1">
    <citation type="journal article" date="2019" name="Fungal Biol. Biotechnol.">
        <title>Draft genome sequence of fastidious pathogen Ceratobasidium theobromae, which causes vascular-streak dieback in Theobroma cacao.</title>
        <authorList>
            <person name="Ali S.S."/>
            <person name="Asman A."/>
            <person name="Shao J."/>
            <person name="Firmansyah A.P."/>
            <person name="Susilo A.W."/>
            <person name="Rosmana A."/>
            <person name="McMahon P."/>
            <person name="Junaid M."/>
            <person name="Guest D."/>
            <person name="Kheng T.Y."/>
            <person name="Meinhardt L.W."/>
            <person name="Bailey B.A."/>
        </authorList>
    </citation>
    <scope>NUCLEOTIDE SEQUENCE [LARGE SCALE GENOMIC DNA]</scope>
    <source>
        <strain evidence="21 22">CT2</strain>
    </source>
</reference>
<dbReference type="InterPro" id="IPR050364">
    <property type="entry name" value="Cytochrome_P450_fung"/>
</dbReference>
<dbReference type="Pfam" id="PF00067">
    <property type="entry name" value="p450"/>
    <property type="match status" value="1"/>
</dbReference>
<dbReference type="PROSITE" id="PS50011">
    <property type="entry name" value="PROTEIN_KINASE_DOM"/>
    <property type="match status" value="1"/>
</dbReference>
<dbReference type="GO" id="GO:0016705">
    <property type="term" value="F:oxidoreductase activity, acting on paired donors, with incorporation or reduction of molecular oxygen"/>
    <property type="evidence" value="ECO:0007669"/>
    <property type="project" value="InterPro"/>
</dbReference>
<sequence>MSLSQSNKAYVICPLVGACAALSFALYRQFRKRSDQLALPPSPEPPHWLFGHTDFFSAPHRAVLLGTEYKERCGDVIYVSSMSKSFVFINSIEAAIELLEKRAGITANRPANVMIDEILGWSGGVGFHQHDERHKKMRRVIASALHPAAARSYAPQHLETTLGLLRKVSGDPERFVQHTASSIGAFILRITYGHTVTEDDPFVRLVHEAIGHLGQAVNKHFWVNDVRLLKYLPEWVGADFQKFGKVGKALRTRYVNEPFDVVYERICRNQLVDASYTSQLLEAKGGANASPEDIDLIKWTAAAMYLAGSTTVGVTFYFMMCLYPEVARRAQEEIDAVVGRDRIPNFTDRESLPYVEAILQEVMRMSPPAPLGLPHTVTEDIEFKGYCIPAGTTINANIWAMLNDPNHYSSPYTFSPERYLGLTPDPDPRKYIFGFGRRVCPGLHVANNSSWVMIAGALAVFDIRASEELNRRVKEVGGRDSAHLYKLFVANGASGPLPFTCKITVRDAAAAALLENSSAEARSSELGHVHHGGYVQCVGRANKPALGGCAVRAMANAAETGAANQGEPKLDQLPATNRNRSSYCFLIHLGQHGRLSLWWFAAWTSNLRMSVVKRPHSRSPGGSPPPKRRAPSPEEGEVSPSNTSNAINTSNANTSNTNGWWRNGIDPKLNSAVQDTIARIEREADEAERRRERVAQGPPTVAGPGDAGVWAQVHWDEPAAGLCDSGEAGPGDVWVSVLDMRVLLMCSEVHKATHTVTRRVVALKRILMHNEKEGLPVTALREIKILKMLSHPAVVTVCDMVVEASTREKKGSIYMVFPYMDHDLAGLLENPSVKFSPSQIKLYMRQLLEGTEYLHRNKILHRDLKAANLLINNQGCLQIADFGLARPYSTSNPGWDPRQPEGPWDPLKGGPERGGGGARYTNCVVTRWYRPPELLMGDARYGCAIDMWGVGCIMGEMWTRRPILCGTSDLDQLEKIWDLCGTPDDTWPGWRDLPGIDGQKPDIPRRTVSRLRQFFATTAMDEFGIDLVCKLLTLNPAVRATAFEALDHDYFWSEPLPCDPTSLPKYASSHEYDKRRHKLDSTCPPPPPGGPQAYPSVPFAPTMMHGPGSGFRPPAQWGPPYVSSGPTHAHAHGGHAYGHGGHAWDHRGRGRGRGRGGRGTQVNFSGYVRPIDDRGAPVGAGLPPPLGTHSREHRQMRERNMNMRGGGRGGGGGGSKPPAHGEFLPYG</sequence>
<dbReference type="Gene3D" id="3.30.200.20">
    <property type="entry name" value="Phosphorylase Kinase, domain 1"/>
    <property type="match status" value="1"/>
</dbReference>
<dbReference type="GO" id="GO:0020037">
    <property type="term" value="F:heme binding"/>
    <property type="evidence" value="ECO:0007669"/>
    <property type="project" value="InterPro"/>
</dbReference>
<dbReference type="GO" id="GO:0005506">
    <property type="term" value="F:iron ion binding"/>
    <property type="evidence" value="ECO:0007669"/>
    <property type="project" value="InterPro"/>
</dbReference>
<keyword evidence="11" id="KW-0418">Kinase</keyword>
<protein>
    <recommendedName>
        <fullName evidence="5">[RNA-polymerase]-subunit kinase</fullName>
        <ecNumber evidence="5">2.7.11.23</ecNumber>
    </recommendedName>
</protein>
<keyword evidence="19" id="KW-0472">Membrane</keyword>
<keyword evidence="8" id="KW-0808">Transferase</keyword>
<gene>
    <name evidence="21" type="ORF">CTheo_8365</name>
</gene>
<feature type="region of interest" description="Disordered" evidence="18">
    <location>
        <begin position="613"/>
        <end position="667"/>
    </location>
</feature>
<dbReference type="InterPro" id="IPR001128">
    <property type="entry name" value="Cyt_P450"/>
</dbReference>
<dbReference type="InterPro" id="IPR036396">
    <property type="entry name" value="Cyt_P450_sf"/>
</dbReference>
<dbReference type="InterPro" id="IPR017972">
    <property type="entry name" value="Cyt_P450_CS"/>
</dbReference>
<evidence type="ECO:0000256" key="9">
    <source>
        <dbReference type="ARBA" id="ARBA00022723"/>
    </source>
</evidence>